<keyword evidence="4 6" id="KW-1133">Transmembrane helix</keyword>
<feature type="transmembrane region" description="Helical" evidence="6">
    <location>
        <begin position="208"/>
        <end position="230"/>
    </location>
</feature>
<feature type="transmembrane region" description="Helical" evidence="6">
    <location>
        <begin position="616"/>
        <end position="636"/>
    </location>
</feature>
<sequence>MRSPVLPLTWYLARSSGRRGLQSQLLAAGAAAVGAFVMLVMIAATLGSDVRSDRTAWRTPDAVSAEQATAVQALATTYVRHEPVSVVSLAQLPGRKATPAPPGLRAFPKKGEVYVSPALAELMRKLPAGQLADRFPKVTSYGTIDAAGLASPDELVAVVGRAPGDPAVSKAAAGGATWFDLGQAARAGISGFAGGKASMFTSMDQGGALLGVVLLAMPVVVLSSAAGRLGAARREQRLAALRLAGATPRQILAMTGVEAAAVGAAGALTGALAYVALLPALAEVPFGIGAWYPSQLWVGLPWLAAVVAGVTALLTVSAVTMLRQVATSPLGVAQQANPRRTRWIRLALFAAALLVIMQFSGGGMSNRQALALLLLFYGTFWLFGPWVVDRLGRLAGRFARRPATLLAARRLSDDPRGAWRTVSGLVLAGFAAGFFAVSQLGAETSQYRDQIAIATSTPAHARHTATEARTLLDREGVTATVTVGKKDDYDNLLGGEPGVIVHVSEGSGAAEGSAATGGSGAADDSARIDSAVTAVTPAASGTPLYTQDYAQANDRTAIARFSDVSTATLALSFLVATASAGLTAAANVLDRRRVYGLLRLAGTPLKVLDRARIRETVLPLVVLAGGTTAMGVYGSYRLNQALDASINTAGALQLAACVVVGALAVFAAISGSRPLLRKVTADPAQTAD</sequence>
<dbReference type="RefSeq" id="WP_345013513.1">
    <property type="nucleotide sequence ID" value="NZ_BAAAZY010000010.1"/>
</dbReference>
<feature type="transmembrane region" description="Helical" evidence="6">
    <location>
        <begin position="302"/>
        <end position="322"/>
    </location>
</feature>
<keyword evidence="5 6" id="KW-0472">Membrane</keyword>
<feature type="domain" description="ABC3 transporter permease C-terminal" evidence="7">
    <location>
        <begin position="220"/>
        <end position="318"/>
    </location>
</feature>
<gene>
    <name evidence="8" type="ORF">GCM10022233_34500</name>
</gene>
<evidence type="ECO:0000256" key="4">
    <source>
        <dbReference type="ARBA" id="ARBA00022989"/>
    </source>
</evidence>
<organism evidence="8 9">
    <name type="scientific">Streptomyces shaanxiensis</name>
    <dbReference type="NCBI Taxonomy" id="653357"/>
    <lineage>
        <taxon>Bacteria</taxon>
        <taxon>Bacillati</taxon>
        <taxon>Actinomycetota</taxon>
        <taxon>Actinomycetes</taxon>
        <taxon>Kitasatosporales</taxon>
        <taxon>Streptomycetaceae</taxon>
        <taxon>Streptomyces</taxon>
    </lineage>
</organism>
<keyword evidence="9" id="KW-1185">Reference proteome</keyword>
<feature type="transmembrane region" description="Helical" evidence="6">
    <location>
        <begin position="25"/>
        <end position="47"/>
    </location>
</feature>
<evidence type="ECO:0000256" key="1">
    <source>
        <dbReference type="ARBA" id="ARBA00004651"/>
    </source>
</evidence>
<evidence type="ECO:0000259" key="7">
    <source>
        <dbReference type="Pfam" id="PF02687"/>
    </source>
</evidence>
<evidence type="ECO:0000256" key="2">
    <source>
        <dbReference type="ARBA" id="ARBA00022475"/>
    </source>
</evidence>
<evidence type="ECO:0000313" key="8">
    <source>
        <dbReference type="EMBL" id="GAA4058808.1"/>
    </source>
</evidence>
<evidence type="ECO:0000313" key="9">
    <source>
        <dbReference type="Proteomes" id="UP001499984"/>
    </source>
</evidence>
<dbReference type="Proteomes" id="UP001499984">
    <property type="component" value="Unassembled WGS sequence"/>
</dbReference>
<name>A0ABP7V3K1_9ACTN</name>
<feature type="transmembrane region" description="Helical" evidence="6">
    <location>
        <begin position="569"/>
        <end position="589"/>
    </location>
</feature>
<evidence type="ECO:0000256" key="3">
    <source>
        <dbReference type="ARBA" id="ARBA00022692"/>
    </source>
</evidence>
<reference evidence="9" key="1">
    <citation type="journal article" date="2019" name="Int. J. Syst. Evol. Microbiol.">
        <title>The Global Catalogue of Microorganisms (GCM) 10K type strain sequencing project: providing services to taxonomists for standard genome sequencing and annotation.</title>
        <authorList>
            <consortium name="The Broad Institute Genomics Platform"/>
            <consortium name="The Broad Institute Genome Sequencing Center for Infectious Disease"/>
            <person name="Wu L."/>
            <person name="Ma J."/>
        </authorList>
    </citation>
    <scope>NUCLEOTIDE SEQUENCE [LARGE SCALE GENOMIC DNA]</scope>
    <source>
        <strain evidence="9">JCM 16925</strain>
    </source>
</reference>
<comment type="subcellular location">
    <subcellularLocation>
        <location evidence="1">Cell membrane</location>
        <topology evidence="1">Multi-pass membrane protein</topology>
    </subcellularLocation>
</comment>
<feature type="transmembrane region" description="Helical" evidence="6">
    <location>
        <begin position="343"/>
        <end position="363"/>
    </location>
</feature>
<proteinExistence type="predicted"/>
<feature type="transmembrane region" description="Helical" evidence="6">
    <location>
        <begin position="418"/>
        <end position="437"/>
    </location>
</feature>
<feature type="transmembrane region" description="Helical" evidence="6">
    <location>
        <begin position="369"/>
        <end position="388"/>
    </location>
</feature>
<dbReference type="Pfam" id="PF02687">
    <property type="entry name" value="FtsX"/>
    <property type="match status" value="1"/>
</dbReference>
<feature type="transmembrane region" description="Helical" evidence="6">
    <location>
        <begin position="251"/>
        <end position="282"/>
    </location>
</feature>
<comment type="caution">
    <text evidence="8">The sequence shown here is derived from an EMBL/GenBank/DDBJ whole genome shotgun (WGS) entry which is preliminary data.</text>
</comment>
<keyword evidence="3 6" id="KW-0812">Transmembrane</keyword>
<evidence type="ECO:0000256" key="6">
    <source>
        <dbReference type="SAM" id="Phobius"/>
    </source>
</evidence>
<dbReference type="InterPro" id="IPR003838">
    <property type="entry name" value="ABC3_permease_C"/>
</dbReference>
<keyword evidence="2" id="KW-1003">Cell membrane</keyword>
<dbReference type="EMBL" id="BAAAZY010000010">
    <property type="protein sequence ID" value="GAA4058808.1"/>
    <property type="molecule type" value="Genomic_DNA"/>
</dbReference>
<evidence type="ECO:0000256" key="5">
    <source>
        <dbReference type="ARBA" id="ARBA00023136"/>
    </source>
</evidence>
<protein>
    <recommendedName>
        <fullName evidence="7">ABC3 transporter permease C-terminal domain-containing protein</fullName>
    </recommendedName>
</protein>
<accession>A0ABP7V3K1</accession>
<feature type="transmembrane region" description="Helical" evidence="6">
    <location>
        <begin position="648"/>
        <end position="669"/>
    </location>
</feature>